<feature type="domain" description="RNase H type-1" evidence="1">
    <location>
        <begin position="1"/>
        <end position="78"/>
    </location>
</feature>
<dbReference type="SUPFAM" id="SSF53098">
    <property type="entry name" value="Ribonuclease H-like"/>
    <property type="match status" value="1"/>
</dbReference>
<reference evidence="2 3" key="1">
    <citation type="submission" date="2017-11" db="EMBL/GenBank/DDBJ databases">
        <title>The genome of Rhizophagus clarus HR1 reveals common genetic basis of auxotrophy among arbuscular mycorrhizal fungi.</title>
        <authorList>
            <person name="Kobayashi Y."/>
        </authorList>
    </citation>
    <scope>NUCLEOTIDE SEQUENCE [LARGE SCALE GENOMIC DNA]</scope>
    <source>
        <strain evidence="2 3">HR1</strain>
    </source>
</reference>
<dbReference type="GO" id="GO:0004523">
    <property type="term" value="F:RNA-DNA hybrid ribonuclease activity"/>
    <property type="evidence" value="ECO:0007669"/>
    <property type="project" value="InterPro"/>
</dbReference>
<dbReference type="InterPro" id="IPR036397">
    <property type="entry name" value="RNaseH_sf"/>
</dbReference>
<dbReference type="InterPro" id="IPR002156">
    <property type="entry name" value="RNaseH_domain"/>
</dbReference>
<dbReference type="GO" id="GO:0003676">
    <property type="term" value="F:nucleic acid binding"/>
    <property type="evidence" value="ECO:0007669"/>
    <property type="project" value="InterPro"/>
</dbReference>
<protein>
    <recommendedName>
        <fullName evidence="1">RNase H type-1 domain-containing protein</fullName>
    </recommendedName>
</protein>
<proteinExistence type="predicted"/>
<dbReference type="AlphaFoldDB" id="A0A2Z6RDX7"/>
<keyword evidence="3" id="KW-1185">Reference proteome</keyword>
<gene>
    <name evidence="2" type="ORF">RclHR1_03440005</name>
</gene>
<dbReference type="Proteomes" id="UP000247702">
    <property type="component" value="Unassembled WGS sequence"/>
</dbReference>
<sequence>MVVNIYTDSQCCINTFQTITRQLVTPRCQLKIPNHHIWFIIMKIIETNQLKVSLHKVKAHSKNADNDKADILAKAGHTSPHLIEINRLYLPTNIHMVWDQYNDNIAIDHNIRHIAHNIKHCQKFNAWLDYKTNLTLKTASYNRIIDWPLTEKFYHFNLDDHATSHKLTKFRAWQRKAINNLIPTMDILCLRYPKLFNDTNKCWTCGLHEETNDMLWLYPIHIEILRLHIVQYTQDLLVYIRQTCDYSDLFLSQEINDNLIFKYFLSPGGTIPPPNTEHPFYLTCRQVITNDFSSIFRGKYKNKKTLHNTILNKFYEFTQLIKRVIWKPHNNNFKKWKDAQHVTKHTYKKY</sequence>
<dbReference type="Gene3D" id="3.30.420.10">
    <property type="entry name" value="Ribonuclease H-like superfamily/Ribonuclease H"/>
    <property type="match status" value="1"/>
</dbReference>
<evidence type="ECO:0000259" key="1">
    <source>
        <dbReference type="PROSITE" id="PS50879"/>
    </source>
</evidence>
<name>A0A2Z6RDX7_9GLOM</name>
<organism evidence="2 3">
    <name type="scientific">Rhizophagus clarus</name>
    <dbReference type="NCBI Taxonomy" id="94130"/>
    <lineage>
        <taxon>Eukaryota</taxon>
        <taxon>Fungi</taxon>
        <taxon>Fungi incertae sedis</taxon>
        <taxon>Mucoromycota</taxon>
        <taxon>Glomeromycotina</taxon>
        <taxon>Glomeromycetes</taxon>
        <taxon>Glomerales</taxon>
        <taxon>Glomeraceae</taxon>
        <taxon>Rhizophagus</taxon>
    </lineage>
</organism>
<accession>A0A2Z6RDX7</accession>
<dbReference type="Pfam" id="PF00075">
    <property type="entry name" value="RNase_H"/>
    <property type="match status" value="1"/>
</dbReference>
<comment type="caution">
    <text evidence="2">The sequence shown here is derived from an EMBL/GenBank/DDBJ whole genome shotgun (WGS) entry which is preliminary data.</text>
</comment>
<evidence type="ECO:0000313" key="3">
    <source>
        <dbReference type="Proteomes" id="UP000247702"/>
    </source>
</evidence>
<dbReference type="InterPro" id="IPR012337">
    <property type="entry name" value="RNaseH-like_sf"/>
</dbReference>
<evidence type="ECO:0000313" key="2">
    <source>
        <dbReference type="EMBL" id="GBB99172.1"/>
    </source>
</evidence>
<dbReference type="PROSITE" id="PS50879">
    <property type="entry name" value="RNASE_H_1"/>
    <property type="match status" value="1"/>
</dbReference>
<dbReference type="EMBL" id="BEXD01002713">
    <property type="protein sequence ID" value="GBB99172.1"/>
    <property type="molecule type" value="Genomic_DNA"/>
</dbReference>